<name>A0A8B6G971_MYTGA</name>
<dbReference type="Proteomes" id="UP000596742">
    <property type="component" value="Unassembled WGS sequence"/>
</dbReference>
<dbReference type="AlphaFoldDB" id="A0A8B6G971"/>
<proteinExistence type="predicted"/>
<feature type="region of interest" description="Disordered" evidence="1">
    <location>
        <begin position="159"/>
        <end position="194"/>
    </location>
</feature>
<feature type="transmembrane region" description="Helical" evidence="2">
    <location>
        <begin position="85"/>
        <end position="108"/>
    </location>
</feature>
<comment type="caution">
    <text evidence="4">The sequence shown here is derived from an EMBL/GenBank/DDBJ whole genome shotgun (WGS) entry which is preliminary data.</text>
</comment>
<feature type="region of interest" description="Disordered" evidence="1">
    <location>
        <begin position="119"/>
        <end position="144"/>
    </location>
</feature>
<sequence>MTITLGHCMIILSIVIKQFSVILADCENQICQLGYEFCETGKDVCRQCSDFQEYCFEDNKHLSNCSSYCKEILRPSNCKECSLTWLYTTLSGLVILAVVCSVLIYEVLRLRRKLKMDDSKSSTGTVASSEEETDLLKKSEEEVDDLQQIQVDREISLHPRADTNGFVPPIQSATGDDQDNSHMIISGKPLLPRD</sequence>
<keyword evidence="5" id="KW-1185">Reference proteome</keyword>
<reference evidence="4" key="1">
    <citation type="submission" date="2018-11" db="EMBL/GenBank/DDBJ databases">
        <authorList>
            <person name="Alioto T."/>
            <person name="Alioto T."/>
        </authorList>
    </citation>
    <scope>NUCLEOTIDE SEQUENCE</scope>
</reference>
<feature type="signal peptide" evidence="3">
    <location>
        <begin position="1"/>
        <end position="24"/>
    </location>
</feature>
<feature type="chain" id="PRO_5032338166" description="TNFR-Cys domain-containing protein" evidence="3">
    <location>
        <begin position="25"/>
        <end position="194"/>
    </location>
</feature>
<dbReference type="EMBL" id="UYJE01008064">
    <property type="protein sequence ID" value="VDI60672.1"/>
    <property type="molecule type" value="Genomic_DNA"/>
</dbReference>
<evidence type="ECO:0008006" key="6">
    <source>
        <dbReference type="Google" id="ProtNLM"/>
    </source>
</evidence>
<keyword evidence="3" id="KW-0732">Signal</keyword>
<accession>A0A8B6G971</accession>
<evidence type="ECO:0000313" key="5">
    <source>
        <dbReference type="Proteomes" id="UP000596742"/>
    </source>
</evidence>
<keyword evidence="2" id="KW-0812">Transmembrane</keyword>
<evidence type="ECO:0000256" key="1">
    <source>
        <dbReference type="SAM" id="MobiDB-lite"/>
    </source>
</evidence>
<evidence type="ECO:0000313" key="4">
    <source>
        <dbReference type="EMBL" id="VDI60672.1"/>
    </source>
</evidence>
<evidence type="ECO:0000256" key="2">
    <source>
        <dbReference type="SAM" id="Phobius"/>
    </source>
</evidence>
<dbReference type="OrthoDB" id="6067483at2759"/>
<gene>
    <name evidence="4" type="ORF">MGAL_10B045924</name>
</gene>
<keyword evidence="2" id="KW-1133">Transmembrane helix</keyword>
<organism evidence="4 5">
    <name type="scientific">Mytilus galloprovincialis</name>
    <name type="common">Mediterranean mussel</name>
    <dbReference type="NCBI Taxonomy" id="29158"/>
    <lineage>
        <taxon>Eukaryota</taxon>
        <taxon>Metazoa</taxon>
        <taxon>Spiralia</taxon>
        <taxon>Lophotrochozoa</taxon>
        <taxon>Mollusca</taxon>
        <taxon>Bivalvia</taxon>
        <taxon>Autobranchia</taxon>
        <taxon>Pteriomorphia</taxon>
        <taxon>Mytilida</taxon>
        <taxon>Mytiloidea</taxon>
        <taxon>Mytilidae</taxon>
        <taxon>Mytilinae</taxon>
        <taxon>Mytilus</taxon>
    </lineage>
</organism>
<evidence type="ECO:0000256" key="3">
    <source>
        <dbReference type="SAM" id="SignalP"/>
    </source>
</evidence>
<keyword evidence="2" id="KW-0472">Membrane</keyword>
<protein>
    <recommendedName>
        <fullName evidence="6">TNFR-Cys domain-containing protein</fullName>
    </recommendedName>
</protein>